<dbReference type="GO" id="GO:0009401">
    <property type="term" value="P:phosphoenolpyruvate-dependent sugar phosphotransferase system"/>
    <property type="evidence" value="ECO:0007669"/>
    <property type="project" value="InterPro"/>
</dbReference>
<organism evidence="3 4">
    <name type="scientific">Alkalibaculum sporogenes</name>
    <dbReference type="NCBI Taxonomy" id="2655001"/>
    <lineage>
        <taxon>Bacteria</taxon>
        <taxon>Bacillati</taxon>
        <taxon>Bacillota</taxon>
        <taxon>Clostridia</taxon>
        <taxon>Eubacteriales</taxon>
        <taxon>Eubacteriaceae</taxon>
        <taxon>Alkalibaculum</taxon>
    </lineage>
</organism>
<gene>
    <name evidence="3" type="ORF">GC105_07450</name>
</gene>
<dbReference type="SUPFAM" id="SSF53062">
    <property type="entry name" value="PTS system fructose IIA component-like"/>
    <property type="match status" value="1"/>
</dbReference>
<dbReference type="PANTHER" id="PTHR33799">
    <property type="entry name" value="PTS PERMEASE-RELATED-RELATED"/>
    <property type="match status" value="1"/>
</dbReference>
<feature type="domain" description="PTS EIIA type-4" evidence="2">
    <location>
        <begin position="2"/>
        <end position="125"/>
    </location>
</feature>
<dbReference type="PROSITE" id="PS51096">
    <property type="entry name" value="PTS_EIIA_TYPE_4"/>
    <property type="match status" value="1"/>
</dbReference>
<dbReference type="InterPro" id="IPR051471">
    <property type="entry name" value="Bacterial_PTS_sugar_comp"/>
</dbReference>
<proteinExistence type="predicted"/>
<dbReference type="Proteomes" id="UP000440004">
    <property type="component" value="Unassembled WGS sequence"/>
</dbReference>
<evidence type="ECO:0000313" key="3">
    <source>
        <dbReference type="EMBL" id="MPW25622.1"/>
    </source>
</evidence>
<dbReference type="InterPro" id="IPR036662">
    <property type="entry name" value="PTS_EIIA_man-typ_sf"/>
</dbReference>
<sequence length="137" mass="15232">MLTEVIIVCHGKLAEALKNSAELITGKQEHIQTYNLEHGDSVDELNANIHDSIVEAQKKHHEVIVLTDMMSGSPFNATTANMKELDFIHITGINMPILLEILMLRKTCTANEIANNVISVGRETIKLANDLFKKVNL</sequence>
<protein>
    <submittedName>
        <fullName evidence="3">PTS fructose transporter subunit IIA</fullName>
    </submittedName>
</protein>
<name>A0A6A7K8C0_9FIRM</name>
<dbReference type="GO" id="GO:0016740">
    <property type="term" value="F:transferase activity"/>
    <property type="evidence" value="ECO:0007669"/>
    <property type="project" value="UniProtKB-KW"/>
</dbReference>
<dbReference type="AlphaFoldDB" id="A0A6A7K8C0"/>
<dbReference type="GO" id="GO:0016020">
    <property type="term" value="C:membrane"/>
    <property type="evidence" value="ECO:0007669"/>
    <property type="project" value="InterPro"/>
</dbReference>
<keyword evidence="1" id="KW-0808">Transferase</keyword>
<evidence type="ECO:0000313" key="4">
    <source>
        <dbReference type="Proteomes" id="UP000440004"/>
    </source>
</evidence>
<dbReference type="EMBL" id="WHNX01000009">
    <property type="protein sequence ID" value="MPW25622.1"/>
    <property type="molecule type" value="Genomic_DNA"/>
</dbReference>
<evidence type="ECO:0000256" key="1">
    <source>
        <dbReference type="ARBA" id="ARBA00022679"/>
    </source>
</evidence>
<accession>A0A6A7K8C0</accession>
<dbReference type="Pfam" id="PF03610">
    <property type="entry name" value="EIIA-man"/>
    <property type="match status" value="1"/>
</dbReference>
<reference evidence="3 4" key="1">
    <citation type="submission" date="2019-10" db="EMBL/GenBank/DDBJ databases">
        <title>Alkalibaculum tamaniensis sp.nov., a new alkaliphilic acetogen, isolated on methoxylated aromatics from a mud volcano.</title>
        <authorList>
            <person name="Khomyakova M.A."/>
            <person name="Merkel A.Y."/>
            <person name="Bonch-Osmolovskaya E.A."/>
            <person name="Slobodkin A.I."/>
        </authorList>
    </citation>
    <scope>NUCLEOTIDE SEQUENCE [LARGE SCALE GENOMIC DNA]</scope>
    <source>
        <strain evidence="3 4">M08DMB</strain>
    </source>
</reference>
<comment type="caution">
    <text evidence="3">The sequence shown here is derived from an EMBL/GenBank/DDBJ whole genome shotgun (WGS) entry which is preliminary data.</text>
</comment>
<dbReference type="Gene3D" id="3.40.50.510">
    <property type="entry name" value="Phosphotransferase system, mannose-type IIA component"/>
    <property type="match status" value="1"/>
</dbReference>
<evidence type="ECO:0000259" key="2">
    <source>
        <dbReference type="PROSITE" id="PS51096"/>
    </source>
</evidence>
<keyword evidence="4" id="KW-1185">Reference proteome</keyword>
<dbReference type="PANTHER" id="PTHR33799:SF1">
    <property type="entry name" value="PTS SYSTEM MANNOSE-SPECIFIC EIIAB COMPONENT-RELATED"/>
    <property type="match status" value="1"/>
</dbReference>
<dbReference type="InterPro" id="IPR004701">
    <property type="entry name" value="PTS_EIIA_man-typ"/>
</dbReference>